<dbReference type="KEGG" id="pnp:IJ22_14220"/>
<dbReference type="AlphaFoldDB" id="A0A0U2VM28"/>
<dbReference type="InterPro" id="IPR005064">
    <property type="entry name" value="BUG"/>
</dbReference>
<dbReference type="PANTHER" id="PTHR42928">
    <property type="entry name" value="TRICARBOXYLATE-BINDING PROTEIN"/>
    <property type="match status" value="1"/>
</dbReference>
<dbReference type="PROSITE" id="PS51257">
    <property type="entry name" value="PROKAR_LIPOPROTEIN"/>
    <property type="match status" value="1"/>
</dbReference>
<proteinExistence type="inferred from homology"/>
<organism evidence="2 3">
    <name type="scientific">Paenibacillus naphthalenovorans</name>
    <dbReference type="NCBI Taxonomy" id="162209"/>
    <lineage>
        <taxon>Bacteria</taxon>
        <taxon>Bacillati</taxon>
        <taxon>Bacillota</taxon>
        <taxon>Bacilli</taxon>
        <taxon>Bacillales</taxon>
        <taxon>Paenibacillaceae</taxon>
        <taxon>Paenibacillus</taxon>
    </lineage>
</organism>
<dbReference type="Pfam" id="PF03401">
    <property type="entry name" value="TctC"/>
    <property type="match status" value="1"/>
</dbReference>
<dbReference type="RefSeq" id="WP_062408132.1">
    <property type="nucleotide sequence ID" value="NZ_BJCS01000003.1"/>
</dbReference>
<dbReference type="STRING" id="162209.IJ22_14220"/>
<name>A0A0U2VM28_9BACL</name>
<keyword evidence="3" id="KW-1185">Reference proteome</keyword>
<comment type="similarity">
    <text evidence="1">Belongs to the UPF0065 (bug) family.</text>
</comment>
<evidence type="ECO:0000256" key="1">
    <source>
        <dbReference type="ARBA" id="ARBA00006987"/>
    </source>
</evidence>
<dbReference type="Gene3D" id="3.40.190.10">
    <property type="entry name" value="Periplasmic binding protein-like II"/>
    <property type="match status" value="1"/>
</dbReference>
<gene>
    <name evidence="2" type="ORF">IJ22_14220</name>
</gene>
<keyword evidence="2" id="KW-0675">Receptor</keyword>
<evidence type="ECO:0000313" key="2">
    <source>
        <dbReference type="EMBL" id="ALS21798.1"/>
    </source>
</evidence>
<dbReference type="PATRIC" id="fig|162209.4.peg.1506"/>
<dbReference type="EMBL" id="CP013652">
    <property type="protein sequence ID" value="ALS21798.1"/>
    <property type="molecule type" value="Genomic_DNA"/>
</dbReference>
<evidence type="ECO:0000313" key="3">
    <source>
        <dbReference type="Proteomes" id="UP000061660"/>
    </source>
</evidence>
<sequence length="340" mass="36543" precursor="true">MKKLVSFILAAALTMVAGCGATNQGTTNQGNQANPGSDGKQQAANGYPNKPITLIVAFEAGGGTDVGARILAPYVEKELGVPLVISNKPGAGGWVGWGELVKSPPDGYTIGYINTPNLITGYVNPSTARKENLDSFEPIANHVTDLGAIAIRSNETRFTDIKSLVEYAKANQLTVTSTGVGSDDHYAALRMNQRLGTKFNAVHTKGFGENLSNLLGGHVDVMLANVGEVVKPHYEKQLKVIAVMAQERSSYLPDAPTLKESGFGDIVSWSARGIAAPKGVSPEIMEKLIAAFEKGINDMEQKKKMEDMGLQVDFKKGEEYKNMLKEEEAGVMELKKLLNW</sequence>
<dbReference type="InterPro" id="IPR042100">
    <property type="entry name" value="Bug_dom1"/>
</dbReference>
<protein>
    <submittedName>
        <fullName evidence="2">Tripartite tricarboxylate transporter family receptor</fullName>
    </submittedName>
</protein>
<dbReference type="PIRSF" id="PIRSF017082">
    <property type="entry name" value="YflP"/>
    <property type="match status" value="1"/>
</dbReference>
<dbReference type="CDD" id="cd07012">
    <property type="entry name" value="PBP2_Bug_TTT"/>
    <property type="match status" value="1"/>
</dbReference>
<dbReference type="OrthoDB" id="8881899at2"/>
<dbReference type="PANTHER" id="PTHR42928:SF5">
    <property type="entry name" value="BLR1237 PROTEIN"/>
    <property type="match status" value="1"/>
</dbReference>
<reference evidence="2 3" key="2">
    <citation type="journal article" date="2016" name="Genome Announc.">
        <title>Complete Genome Sequences of Two Interactive Moderate Thermophiles, Paenibacillus napthalenovorans 32O-Y and Paenibacillus sp. 32O-W.</title>
        <authorList>
            <person name="Butler R.R.III."/>
            <person name="Wang J."/>
            <person name="Stark B.C."/>
            <person name="Pombert J.F."/>
        </authorList>
    </citation>
    <scope>NUCLEOTIDE SEQUENCE [LARGE SCALE GENOMIC DNA]</scope>
    <source>
        <strain evidence="2 3">32O-Y</strain>
    </source>
</reference>
<dbReference type="Proteomes" id="UP000061660">
    <property type="component" value="Chromosome"/>
</dbReference>
<dbReference type="Gene3D" id="3.40.190.150">
    <property type="entry name" value="Bordetella uptake gene, domain 1"/>
    <property type="match status" value="1"/>
</dbReference>
<reference evidence="3" key="1">
    <citation type="submission" date="2015-12" db="EMBL/GenBank/DDBJ databases">
        <title>Complete genome sequences of two moderately thermophilic Paenibacillus species.</title>
        <authorList>
            <person name="Butler R.III."/>
            <person name="Wang J."/>
            <person name="Stark B.C."/>
            <person name="Pombert J.-F."/>
        </authorList>
    </citation>
    <scope>NUCLEOTIDE SEQUENCE [LARGE SCALE GENOMIC DNA]</scope>
    <source>
        <strain evidence="3">32O-Y</strain>
    </source>
</reference>
<accession>A0A0U2VM28</accession>
<dbReference type="SUPFAM" id="SSF53850">
    <property type="entry name" value="Periplasmic binding protein-like II"/>
    <property type="match status" value="1"/>
</dbReference>